<protein>
    <submittedName>
        <fullName evidence="2">Uncharacterized protein</fullName>
    </submittedName>
</protein>
<feature type="compositionally biased region" description="Basic and acidic residues" evidence="1">
    <location>
        <begin position="554"/>
        <end position="564"/>
    </location>
</feature>
<dbReference type="OrthoDB" id="5401902at2759"/>
<name>A0A2C5X9M4_9HYPO</name>
<feature type="region of interest" description="Disordered" evidence="1">
    <location>
        <begin position="816"/>
        <end position="843"/>
    </location>
</feature>
<feature type="compositionally biased region" description="Polar residues" evidence="1">
    <location>
        <begin position="387"/>
        <end position="398"/>
    </location>
</feature>
<dbReference type="AlphaFoldDB" id="A0A2C5X9M4"/>
<gene>
    <name evidence="2" type="ORF">CDD81_6116</name>
</gene>
<feature type="region of interest" description="Disordered" evidence="1">
    <location>
        <begin position="366"/>
        <end position="402"/>
    </location>
</feature>
<proteinExistence type="predicted"/>
<feature type="compositionally biased region" description="Low complexity" evidence="1">
    <location>
        <begin position="565"/>
        <end position="580"/>
    </location>
</feature>
<dbReference type="STRING" id="1399860.A0A2C5X9M4"/>
<feature type="compositionally biased region" description="Polar residues" evidence="1">
    <location>
        <begin position="821"/>
        <end position="841"/>
    </location>
</feature>
<comment type="caution">
    <text evidence="2">The sequence shown here is derived from an EMBL/GenBank/DDBJ whole genome shotgun (WGS) entry which is preliminary data.</text>
</comment>
<reference evidence="2 3" key="1">
    <citation type="submission" date="2017-06" db="EMBL/GenBank/DDBJ databases">
        <title>Ant-infecting Ophiocordyceps genomes reveal a high diversity of potential behavioral manipulation genes and a possible major role for enterotoxins.</title>
        <authorList>
            <person name="De Bekker C."/>
            <person name="Evans H.C."/>
            <person name="Brachmann A."/>
            <person name="Hughes D.P."/>
        </authorList>
    </citation>
    <scope>NUCLEOTIDE SEQUENCE [LARGE SCALE GENOMIC DNA]</scope>
    <source>
        <strain evidence="2 3">Map64</strain>
    </source>
</reference>
<feature type="compositionally biased region" description="Polar residues" evidence="1">
    <location>
        <begin position="457"/>
        <end position="468"/>
    </location>
</feature>
<dbReference type="Proteomes" id="UP000226192">
    <property type="component" value="Unassembled WGS sequence"/>
</dbReference>
<feature type="region of interest" description="Disordered" evidence="1">
    <location>
        <begin position="269"/>
        <end position="310"/>
    </location>
</feature>
<keyword evidence="3" id="KW-1185">Reference proteome</keyword>
<evidence type="ECO:0000256" key="1">
    <source>
        <dbReference type="SAM" id="MobiDB-lite"/>
    </source>
</evidence>
<evidence type="ECO:0000313" key="3">
    <source>
        <dbReference type="Proteomes" id="UP000226192"/>
    </source>
</evidence>
<dbReference type="EMBL" id="NJET01000053">
    <property type="protein sequence ID" value="PHH63259.1"/>
    <property type="molecule type" value="Genomic_DNA"/>
</dbReference>
<sequence length="987" mass="108100">MVMTRSKRAKRILRCLSVAQHDDNVLSCSTTPLIRYNLLHNYNRCIQVSVDLGESADPFPWMFPFTVIPRFLRSQLEAQKIADGSRLWSQVAPLLTFIDSHLRKFGKSRGFPTLFVWHCRENHRSYIFFAFVEIRMVSKTYTARELLRLRSVSASKELYDRLFEKLRKDSGLGDVVRLSSDGSLPLIMEEEGEALGNLDGAPAKDAAARQLDGTDAEWKYRGRRGSEEDLVHPVCGPASLGAQKDEGFQRFYKAVVSPTHVRVTAGGRIVPNTRGSASPTAAKWAREKVGGDGNLSRASNRDQPEHSPYSMPQATFGAFPPMMPGMPGMHPVMPAAHPPFPMMPWHMGVNMGGTFGMIHPHLPPHVSGHVPGAKNSGVSLKSERTSDAGNSENSSSIRISPPEHFDHSRPFFYNGQWMMPPSAAMYPFGMPAIPGLSLAMAGQPMMHPRFGMQQMMQLQTAKTDPSMHSQGSSGSGAPAFSGSAHPPPSSIRQSEITKKQLENLRSHLKYLEDQLLYNKHQIDEKMVEQQRQLTRHQIQLFERNLEAQLSHEEGQYPKNEKTAESHSSSSSHDGLRSKSSVASDLRLGNGQQNTTPQDEAPQLRIFKGQKSKDRSAIQLPTGSSLVKPVPLKSALKKPRASEPAKKQSTLPVSAALAPPFQPRLEGPTTAHAITEAALISTEMLPVCRGGGHKEPYLVGTLPQGCDPALVKSSDYVYCRELTKDELRARHMYWGFAPRNLQKGFPKFDGKDFYPPSPIKAGSSDSDTASSARLPEEKFQADCGIVAAKADSDPFASLGRASLRLARKSLTQSEHLPRLDLSISSTSTAGKRSPRKGTSQAGRSYDDFRKALGENVQASNICKDRSTSESGDDANILFKGRRNTSINKSRNPHEIWQTMLKKGKSSGTAVPGTVSSMTARGLLPNYAGHATASLTPAIANSSVSPKNHGLKSVESGNDTSVSPGEDKRVENRPPPGPSDRVSLRRGGC</sequence>
<evidence type="ECO:0000313" key="2">
    <source>
        <dbReference type="EMBL" id="PHH63259.1"/>
    </source>
</evidence>
<feature type="compositionally biased region" description="Low complexity" evidence="1">
    <location>
        <begin position="469"/>
        <end position="484"/>
    </location>
</feature>
<accession>A0A2C5X9M4</accession>
<organism evidence="2 3">
    <name type="scientific">Ophiocordyceps australis</name>
    <dbReference type="NCBI Taxonomy" id="1399860"/>
    <lineage>
        <taxon>Eukaryota</taxon>
        <taxon>Fungi</taxon>
        <taxon>Dikarya</taxon>
        <taxon>Ascomycota</taxon>
        <taxon>Pezizomycotina</taxon>
        <taxon>Sordariomycetes</taxon>
        <taxon>Hypocreomycetidae</taxon>
        <taxon>Hypocreales</taxon>
        <taxon>Ophiocordycipitaceae</taxon>
        <taxon>Ophiocordyceps</taxon>
    </lineage>
</organism>
<feature type="region of interest" description="Disordered" evidence="1">
    <location>
        <begin position="938"/>
        <end position="987"/>
    </location>
</feature>
<feature type="region of interest" description="Disordered" evidence="1">
    <location>
        <begin position="457"/>
        <end position="493"/>
    </location>
</feature>
<feature type="region of interest" description="Disordered" evidence="1">
    <location>
        <begin position="554"/>
        <end position="653"/>
    </location>
</feature>